<dbReference type="Gene3D" id="3.40.1370.10">
    <property type="match status" value="1"/>
</dbReference>
<accession>A0A0G1J3R6</accession>
<proteinExistence type="inferred from homology"/>
<dbReference type="SUPFAM" id="SSF52166">
    <property type="entry name" value="Ribosomal protein L4"/>
    <property type="match status" value="1"/>
</dbReference>
<dbReference type="Pfam" id="PF00573">
    <property type="entry name" value="Ribosomal_L4"/>
    <property type="match status" value="1"/>
</dbReference>
<comment type="function">
    <text evidence="5">Forms part of the polypeptide exit tunnel.</text>
</comment>
<evidence type="ECO:0000313" key="6">
    <source>
        <dbReference type="EMBL" id="KKT38652.1"/>
    </source>
</evidence>
<evidence type="ECO:0000256" key="3">
    <source>
        <dbReference type="ARBA" id="ARBA00023274"/>
    </source>
</evidence>
<dbReference type="PANTHER" id="PTHR10746">
    <property type="entry name" value="50S RIBOSOMAL PROTEIN L4"/>
    <property type="match status" value="1"/>
</dbReference>
<dbReference type="GO" id="GO:0006412">
    <property type="term" value="P:translation"/>
    <property type="evidence" value="ECO:0007669"/>
    <property type="project" value="UniProtKB-UniRule"/>
</dbReference>
<evidence type="ECO:0000256" key="4">
    <source>
        <dbReference type="ARBA" id="ARBA00035244"/>
    </source>
</evidence>
<dbReference type="GO" id="GO:0019843">
    <property type="term" value="F:rRNA binding"/>
    <property type="evidence" value="ECO:0007669"/>
    <property type="project" value="UniProtKB-UniRule"/>
</dbReference>
<evidence type="ECO:0000313" key="7">
    <source>
        <dbReference type="Proteomes" id="UP000034617"/>
    </source>
</evidence>
<evidence type="ECO:0000256" key="1">
    <source>
        <dbReference type="ARBA" id="ARBA00010528"/>
    </source>
</evidence>
<dbReference type="AlphaFoldDB" id="A0A0G1J3R6"/>
<dbReference type="EMBL" id="LCHM01000008">
    <property type="protein sequence ID" value="KKT38652.1"/>
    <property type="molecule type" value="Genomic_DNA"/>
</dbReference>
<keyword evidence="3 5" id="KW-0687">Ribonucleoprotein</keyword>
<dbReference type="PANTHER" id="PTHR10746:SF6">
    <property type="entry name" value="LARGE RIBOSOMAL SUBUNIT PROTEIN UL4M"/>
    <property type="match status" value="1"/>
</dbReference>
<comment type="function">
    <text evidence="5">One of the primary rRNA binding proteins, this protein initially binds near the 5'-end of the 23S rRNA. It is important during the early stages of 50S assembly. It makes multiple contacts with different domains of the 23S rRNA in the assembled 50S subunit and ribosome.</text>
</comment>
<dbReference type="GO" id="GO:1990904">
    <property type="term" value="C:ribonucleoprotein complex"/>
    <property type="evidence" value="ECO:0007669"/>
    <property type="project" value="UniProtKB-KW"/>
</dbReference>
<dbReference type="InterPro" id="IPR023574">
    <property type="entry name" value="Ribosomal_uL4_dom_sf"/>
</dbReference>
<comment type="caution">
    <text evidence="6">The sequence shown here is derived from an EMBL/GenBank/DDBJ whole genome shotgun (WGS) entry which is preliminary data.</text>
</comment>
<dbReference type="InterPro" id="IPR013005">
    <property type="entry name" value="Ribosomal_uL4-like"/>
</dbReference>
<keyword evidence="2 5" id="KW-0689">Ribosomal protein</keyword>
<keyword evidence="5" id="KW-0694">RNA-binding</keyword>
<dbReference type="GO" id="GO:0005840">
    <property type="term" value="C:ribosome"/>
    <property type="evidence" value="ECO:0007669"/>
    <property type="project" value="UniProtKB-KW"/>
</dbReference>
<reference evidence="6 7" key="1">
    <citation type="journal article" date="2015" name="Nature">
        <title>rRNA introns, odd ribosomes, and small enigmatic genomes across a large radiation of phyla.</title>
        <authorList>
            <person name="Brown C.T."/>
            <person name="Hug L.A."/>
            <person name="Thomas B.C."/>
            <person name="Sharon I."/>
            <person name="Castelle C.J."/>
            <person name="Singh A."/>
            <person name="Wilkins M.J."/>
            <person name="Williams K.H."/>
            <person name="Banfield J.F."/>
        </authorList>
    </citation>
    <scope>NUCLEOTIDE SEQUENCE [LARGE SCALE GENOMIC DNA]</scope>
</reference>
<dbReference type="HAMAP" id="MF_01328_B">
    <property type="entry name" value="Ribosomal_uL4_B"/>
    <property type="match status" value="1"/>
</dbReference>
<dbReference type="PATRIC" id="fig|1618447.3.peg.319"/>
<organism evidence="6 7">
    <name type="scientific">Candidatus Gottesmanbacteria bacterium GW2011_GWB1_44_11c</name>
    <dbReference type="NCBI Taxonomy" id="1618447"/>
    <lineage>
        <taxon>Bacteria</taxon>
        <taxon>Candidatus Gottesmaniibacteriota</taxon>
    </lineage>
</organism>
<dbReference type="Proteomes" id="UP000034617">
    <property type="component" value="Unassembled WGS sequence"/>
</dbReference>
<sequence>MPRTKKPITEKKPKASSKKRAVVAVDKKNMLFPIWSVKGEKTGRISVPKDVFGAPYNIQLVSQAIRVFRINQQEGSAGTKTRGMVEGSTRKIYRQKGTGRARHGGIRAPIFVGGGIVFGPQPKDIHKNLPKKMKRKALASALSWAAANNKIKIIDGLSELPVKTKAFDQMLKNIQVSNRILFVYSKETESVVRAVRNMRDVTVRPFDSLNTFDVMTHAHTVFAKDALVSFIERYMKK</sequence>
<protein>
    <recommendedName>
        <fullName evidence="4 5">Large ribosomal subunit protein uL4</fullName>
    </recommendedName>
</protein>
<dbReference type="GO" id="GO:0003735">
    <property type="term" value="F:structural constituent of ribosome"/>
    <property type="evidence" value="ECO:0007669"/>
    <property type="project" value="InterPro"/>
</dbReference>
<evidence type="ECO:0000256" key="5">
    <source>
        <dbReference type="HAMAP-Rule" id="MF_01328"/>
    </source>
</evidence>
<dbReference type="NCBIfam" id="TIGR03953">
    <property type="entry name" value="rplD_bact"/>
    <property type="match status" value="1"/>
</dbReference>
<comment type="subunit">
    <text evidence="5">Part of the 50S ribosomal subunit.</text>
</comment>
<gene>
    <name evidence="5" type="primary">rplD</name>
    <name evidence="6" type="ORF">UW22_C0008G0005</name>
</gene>
<dbReference type="InterPro" id="IPR002136">
    <property type="entry name" value="Ribosomal_uL4"/>
</dbReference>
<keyword evidence="5" id="KW-0699">rRNA-binding</keyword>
<name>A0A0G1J3R6_9BACT</name>
<evidence type="ECO:0000256" key="2">
    <source>
        <dbReference type="ARBA" id="ARBA00022980"/>
    </source>
</evidence>
<comment type="similarity">
    <text evidence="1 5">Belongs to the universal ribosomal protein uL4 family.</text>
</comment>